<keyword evidence="3" id="KW-0238">DNA-binding</keyword>
<evidence type="ECO:0000256" key="3">
    <source>
        <dbReference type="ARBA" id="ARBA00023125"/>
    </source>
</evidence>
<sequence length="234" mass="25528">MDDAEVEAVLSNAVRERSGAFEVVTPVLESYRARIERMVRLRMDHRVAGRLSVSDVMQDAYVEIVRRLPAYLDEPTTGSPEGRSRMPFFLWVRFLAGQALLQAHRKHLGTEARDAARDVPLGGPLHGGGAPEASSFMLAHALVESGISPSGVAIRQEEREALDEALANLSTEDREILFMRHFEQLSNKEIAAILGLTAGGASLRHLKALGRLQAALSRAGLTFEIGRLNGPDAP</sequence>
<dbReference type="AlphaFoldDB" id="A0A518ERX4"/>
<dbReference type="PANTHER" id="PTHR30385">
    <property type="entry name" value="SIGMA FACTOR F FLAGELLAR"/>
    <property type="match status" value="1"/>
</dbReference>
<dbReference type="InterPro" id="IPR013324">
    <property type="entry name" value="RNA_pol_sigma_r3/r4-like"/>
</dbReference>
<dbReference type="EMBL" id="CP036434">
    <property type="protein sequence ID" value="QDV06844.1"/>
    <property type="molecule type" value="Genomic_DNA"/>
</dbReference>
<dbReference type="Proteomes" id="UP000320390">
    <property type="component" value="Chromosome"/>
</dbReference>
<evidence type="ECO:0000313" key="6">
    <source>
        <dbReference type="EMBL" id="QDV06844.1"/>
    </source>
</evidence>
<evidence type="ECO:0000259" key="5">
    <source>
        <dbReference type="Pfam" id="PF08281"/>
    </source>
</evidence>
<proteinExistence type="predicted"/>
<dbReference type="Gene3D" id="1.10.10.10">
    <property type="entry name" value="Winged helix-like DNA-binding domain superfamily/Winged helix DNA-binding domain"/>
    <property type="match status" value="1"/>
</dbReference>
<dbReference type="OrthoDB" id="276109at2"/>
<dbReference type="InterPro" id="IPR013249">
    <property type="entry name" value="RNA_pol_sigma70_r4_t2"/>
</dbReference>
<dbReference type="SUPFAM" id="SSF88659">
    <property type="entry name" value="Sigma3 and sigma4 domains of RNA polymerase sigma factors"/>
    <property type="match status" value="1"/>
</dbReference>
<dbReference type="PANTHER" id="PTHR30385:SF8">
    <property type="entry name" value="RNA POLYMERASE SIGMA-E FACTOR"/>
    <property type="match status" value="1"/>
</dbReference>
<dbReference type="GO" id="GO:0006352">
    <property type="term" value="P:DNA-templated transcription initiation"/>
    <property type="evidence" value="ECO:0007669"/>
    <property type="project" value="InterPro"/>
</dbReference>
<evidence type="ECO:0000256" key="2">
    <source>
        <dbReference type="ARBA" id="ARBA00023082"/>
    </source>
</evidence>
<evidence type="ECO:0000313" key="7">
    <source>
        <dbReference type="Proteomes" id="UP000320390"/>
    </source>
</evidence>
<keyword evidence="7" id="KW-1185">Reference proteome</keyword>
<feature type="domain" description="RNA polymerase sigma factor 70 region 4 type 2" evidence="5">
    <location>
        <begin position="159"/>
        <end position="202"/>
    </location>
</feature>
<accession>A0A518ERX4</accession>
<reference evidence="6 7" key="1">
    <citation type="submission" date="2019-02" db="EMBL/GenBank/DDBJ databases">
        <title>Deep-cultivation of Planctomycetes and their phenomic and genomic characterization uncovers novel biology.</title>
        <authorList>
            <person name="Wiegand S."/>
            <person name="Jogler M."/>
            <person name="Boedeker C."/>
            <person name="Pinto D."/>
            <person name="Vollmers J."/>
            <person name="Rivas-Marin E."/>
            <person name="Kohn T."/>
            <person name="Peeters S.H."/>
            <person name="Heuer A."/>
            <person name="Rast P."/>
            <person name="Oberbeckmann S."/>
            <person name="Bunk B."/>
            <person name="Jeske O."/>
            <person name="Meyerdierks A."/>
            <person name="Storesund J.E."/>
            <person name="Kallscheuer N."/>
            <person name="Luecker S."/>
            <person name="Lage O.M."/>
            <person name="Pohl T."/>
            <person name="Merkel B.J."/>
            <person name="Hornburger P."/>
            <person name="Mueller R.-W."/>
            <person name="Bruemmer F."/>
            <person name="Labrenz M."/>
            <person name="Spormann A.M."/>
            <person name="Op den Camp H."/>
            <person name="Overmann J."/>
            <person name="Amann R."/>
            <person name="Jetten M.S.M."/>
            <person name="Mascher T."/>
            <person name="Medema M.H."/>
            <person name="Devos D.P."/>
            <person name="Kaster A.-K."/>
            <person name="Ovreas L."/>
            <person name="Rohde M."/>
            <person name="Galperin M.Y."/>
            <person name="Jogler C."/>
        </authorList>
    </citation>
    <scope>NUCLEOTIDE SEQUENCE [LARGE SCALE GENOMIC DNA]</scope>
    <source>
        <strain evidence="6 7">Poly30</strain>
    </source>
</reference>
<dbReference type="InterPro" id="IPR014284">
    <property type="entry name" value="RNA_pol_sigma-70_dom"/>
</dbReference>
<dbReference type="InterPro" id="IPR036388">
    <property type="entry name" value="WH-like_DNA-bd_sf"/>
</dbReference>
<protein>
    <submittedName>
        <fullName evidence="6">ECF RNA polymerase sigma factor SigD</fullName>
    </submittedName>
</protein>
<gene>
    <name evidence="6" type="primary">sigD_2</name>
    <name evidence="6" type="ORF">Poly30_23600</name>
</gene>
<dbReference type="NCBIfam" id="TIGR02937">
    <property type="entry name" value="sigma70-ECF"/>
    <property type="match status" value="1"/>
</dbReference>
<keyword evidence="1" id="KW-0805">Transcription regulation</keyword>
<dbReference type="RefSeq" id="WP_145197368.1">
    <property type="nucleotide sequence ID" value="NZ_CP036434.1"/>
</dbReference>
<keyword evidence="4" id="KW-0804">Transcription</keyword>
<dbReference type="GO" id="GO:0003677">
    <property type="term" value="F:DNA binding"/>
    <property type="evidence" value="ECO:0007669"/>
    <property type="project" value="UniProtKB-KW"/>
</dbReference>
<dbReference type="GO" id="GO:0016987">
    <property type="term" value="F:sigma factor activity"/>
    <property type="evidence" value="ECO:0007669"/>
    <property type="project" value="UniProtKB-KW"/>
</dbReference>
<keyword evidence="2" id="KW-0731">Sigma factor</keyword>
<evidence type="ECO:0000256" key="1">
    <source>
        <dbReference type="ARBA" id="ARBA00023015"/>
    </source>
</evidence>
<name>A0A518ERX4_9BACT</name>
<evidence type="ECO:0000256" key="4">
    <source>
        <dbReference type="ARBA" id="ARBA00023163"/>
    </source>
</evidence>
<dbReference type="Pfam" id="PF08281">
    <property type="entry name" value="Sigma70_r4_2"/>
    <property type="match status" value="1"/>
</dbReference>
<dbReference type="CDD" id="cd06171">
    <property type="entry name" value="Sigma70_r4"/>
    <property type="match status" value="1"/>
</dbReference>
<organism evidence="6 7">
    <name type="scientific">Saltatorellus ferox</name>
    <dbReference type="NCBI Taxonomy" id="2528018"/>
    <lineage>
        <taxon>Bacteria</taxon>
        <taxon>Pseudomonadati</taxon>
        <taxon>Planctomycetota</taxon>
        <taxon>Planctomycetia</taxon>
        <taxon>Planctomycetia incertae sedis</taxon>
        <taxon>Saltatorellus</taxon>
    </lineage>
</organism>